<proteinExistence type="predicted"/>
<dbReference type="AlphaFoldDB" id="A0A9Y2DY39"/>
<accession>A0A9Y2DY39</accession>
<keyword evidence="2" id="KW-0496">Mitochondrion</keyword>
<reference evidence="2" key="1">
    <citation type="submission" date="2022-04" db="EMBL/GenBank/DDBJ databases">
        <title>Independent Mitochondrial genome fragmentation occurred three times in Menoponidae chewing lice and once in Laemobothriidae chewing lice.</title>
        <authorList>
            <person name="Dong Y."/>
            <person name="Shao R."/>
        </authorList>
    </citation>
    <scope>NUCLEOTIDE SEQUENCE</scope>
</reference>
<gene>
    <name evidence="2" type="primary">nad6</name>
</gene>
<name>A0A9Y2DY39_9NEOP</name>
<evidence type="ECO:0000313" key="2">
    <source>
        <dbReference type="EMBL" id="WIM51555.1"/>
    </source>
</evidence>
<feature type="transmembrane region" description="Helical" evidence="1">
    <location>
        <begin position="85"/>
        <end position="106"/>
    </location>
</feature>
<feature type="transmembrane region" description="Helical" evidence="1">
    <location>
        <begin position="6"/>
        <end position="23"/>
    </location>
</feature>
<keyword evidence="1" id="KW-0812">Transmembrane</keyword>
<feature type="transmembrane region" description="Helical" evidence="1">
    <location>
        <begin position="52"/>
        <end position="73"/>
    </location>
</feature>
<geneLocation type="mitochondrion" evidence="2"/>
<protein>
    <submittedName>
        <fullName evidence="2">NADH dehydrogenase subunit 6</fullName>
    </submittedName>
</protein>
<keyword evidence="1" id="KW-0472">Membrane</keyword>
<organism evidence="2">
    <name type="scientific">Franciscoloa roseicapillae</name>
    <dbReference type="NCBI Taxonomy" id="2965268"/>
    <lineage>
        <taxon>Eukaryota</taxon>
        <taxon>Metazoa</taxon>
        <taxon>Ecdysozoa</taxon>
        <taxon>Arthropoda</taxon>
        <taxon>Hexapoda</taxon>
        <taxon>Insecta</taxon>
        <taxon>Pterygota</taxon>
        <taxon>Neoptera</taxon>
        <taxon>Paraneoptera</taxon>
        <taxon>Psocodea</taxon>
        <taxon>Troctomorpha</taxon>
        <taxon>Phthiraptera</taxon>
        <taxon>Amblycera</taxon>
        <taxon>Menoponidae</taxon>
        <taxon>Franciscoloa</taxon>
    </lineage>
</organism>
<feature type="transmembrane region" description="Helical" evidence="1">
    <location>
        <begin position="137"/>
        <end position="159"/>
    </location>
</feature>
<keyword evidence="1" id="KW-1133">Transmembrane helix</keyword>
<evidence type="ECO:0000256" key="1">
    <source>
        <dbReference type="SAM" id="Phobius"/>
    </source>
</evidence>
<dbReference type="EMBL" id="ON303707">
    <property type="protein sequence ID" value="WIM51555.1"/>
    <property type="molecule type" value="Genomic_DNA"/>
</dbReference>
<sequence length="169" mass="19361">MESSMMNLFWFSFIVVSAIMFLMYESAVLNLICLFSYTLSMSVLYYMKMMNFWMLGLVMIVVLTGLFLIFTYMTSVTPESPTEKSTSLIIVFLCVFLVLFLVFWLLKSSPGIQHMSLSMISGPNEIFKVVNKHSSSLLISLVLVSLLLLLVILFMRFTYNKGGGLRKKF</sequence>